<gene>
    <name evidence="1" type="ORF">Amon02_000940000</name>
</gene>
<keyword evidence="2" id="KW-1185">Reference proteome</keyword>
<dbReference type="EMBL" id="BSXS01008818">
    <property type="protein sequence ID" value="GME93760.1"/>
    <property type="molecule type" value="Genomic_DNA"/>
</dbReference>
<dbReference type="Proteomes" id="UP001165064">
    <property type="component" value="Unassembled WGS sequence"/>
</dbReference>
<protein>
    <submittedName>
        <fullName evidence="1">Unnamed protein product</fullName>
    </submittedName>
</protein>
<comment type="caution">
    <text evidence="1">The sequence shown here is derived from an EMBL/GenBank/DDBJ whole genome shotgun (WGS) entry which is preliminary data.</text>
</comment>
<evidence type="ECO:0000313" key="1">
    <source>
        <dbReference type="EMBL" id="GME93760.1"/>
    </source>
</evidence>
<accession>A0ACB5TRZ3</accession>
<proteinExistence type="predicted"/>
<sequence length="307" mass="34160">MSALKKLDLRNCVLNNSSFDSLPQGLEILSIHHARFHKSVHDQIKLPVGLQSFSISFKQQLPQISNFNQLTQLEHVYVGGESENISMVNDFISHLPPCLNSLELMAHPPPPSPSPSAEPDAGFDLTILPQQLKHLKLLLFPAISGHFPSTLQSLNIDLTFNKQQPFIEYWDTFVKPLKNLKQFETRVKIPESEAGDGVENDIHVDLRNIEFPEFLCSFKLSFLCKPTSQAKFLIGSGKTGAKGTGRGVSDSLVFFGLCCSSELGKGVRLNVIVDNKDSDIENEDVLESIKERVTLVPSSNFEWSVSN</sequence>
<name>A0ACB5TRZ3_AMBMO</name>
<organism evidence="1 2">
    <name type="scientific">Ambrosiozyma monospora</name>
    <name type="common">Yeast</name>
    <name type="synonym">Endomycopsis monosporus</name>
    <dbReference type="NCBI Taxonomy" id="43982"/>
    <lineage>
        <taxon>Eukaryota</taxon>
        <taxon>Fungi</taxon>
        <taxon>Dikarya</taxon>
        <taxon>Ascomycota</taxon>
        <taxon>Saccharomycotina</taxon>
        <taxon>Pichiomycetes</taxon>
        <taxon>Pichiales</taxon>
        <taxon>Pichiaceae</taxon>
        <taxon>Ambrosiozyma</taxon>
    </lineage>
</organism>
<evidence type="ECO:0000313" key="2">
    <source>
        <dbReference type="Proteomes" id="UP001165064"/>
    </source>
</evidence>
<reference evidence="1" key="1">
    <citation type="submission" date="2023-04" db="EMBL/GenBank/DDBJ databases">
        <title>Ambrosiozyma monospora NBRC 10751.</title>
        <authorList>
            <person name="Ichikawa N."/>
            <person name="Sato H."/>
            <person name="Tonouchi N."/>
        </authorList>
    </citation>
    <scope>NUCLEOTIDE SEQUENCE</scope>
    <source>
        <strain evidence="1">NBRC 10751</strain>
    </source>
</reference>